<dbReference type="Proteomes" id="UP001172673">
    <property type="component" value="Unassembled WGS sequence"/>
</dbReference>
<organism evidence="2 3">
    <name type="scientific">Cladophialophora chaetospira</name>
    <dbReference type="NCBI Taxonomy" id="386627"/>
    <lineage>
        <taxon>Eukaryota</taxon>
        <taxon>Fungi</taxon>
        <taxon>Dikarya</taxon>
        <taxon>Ascomycota</taxon>
        <taxon>Pezizomycotina</taxon>
        <taxon>Eurotiomycetes</taxon>
        <taxon>Chaetothyriomycetidae</taxon>
        <taxon>Chaetothyriales</taxon>
        <taxon>Herpotrichiellaceae</taxon>
        <taxon>Cladophialophora</taxon>
    </lineage>
</organism>
<feature type="compositionally biased region" description="Low complexity" evidence="1">
    <location>
        <begin position="125"/>
        <end position="136"/>
    </location>
</feature>
<gene>
    <name evidence="2" type="ORF">H2200_006379</name>
</gene>
<feature type="region of interest" description="Disordered" evidence="1">
    <location>
        <begin position="92"/>
        <end position="191"/>
    </location>
</feature>
<protein>
    <submittedName>
        <fullName evidence="2">Uncharacterized protein</fullName>
    </submittedName>
</protein>
<sequence length="462" mass="51651">MPFCDQCRKSWLKADLVVCPDRNCNFPLRQGEVALNQNSGFGTPNFQFSNQGLQNQGAVPFAAGHGPVYPQQFNQAMVNPYGVPQGAWGGNQTYGQQFQAPGTPAFQPQYPVQGQPAFPPTTSFAGQPQPANGNQPQAPPNPTASANVASAKNNKRKAGTAGLDDGQNQNTKKGTQPGQGQQAKFNAPQSANQRVWCLHHHNSRHETPPSGQSCGHLHNSSSIPIKPVNMCWSPLDEENLERIMSHNAPPTNLAEVMWYLTALEKHIHGGYWTFVKSRDEALKGISHWLTFHASKDVQGYFSTLFVDCNVLTESYCGQLLGVLVNARKFLVHEPMKQILAQQGYQGEPTFKEVTHVLLHEWDGDSPPIREVDFKQYLVTPLQELAISHNDSLVHKFVVKVQLERCPEEIMRSPILRMIFEQPVFWTIQSLAKEAFARSGVWLFYYPDINRRYVRVQRAVAGR</sequence>
<proteinExistence type="predicted"/>
<dbReference type="AlphaFoldDB" id="A0AA39CHN5"/>
<evidence type="ECO:0000313" key="2">
    <source>
        <dbReference type="EMBL" id="KAJ9608608.1"/>
    </source>
</evidence>
<accession>A0AA39CHN5</accession>
<name>A0AA39CHN5_9EURO</name>
<keyword evidence="3" id="KW-1185">Reference proteome</keyword>
<comment type="caution">
    <text evidence="2">The sequence shown here is derived from an EMBL/GenBank/DDBJ whole genome shotgun (WGS) entry which is preliminary data.</text>
</comment>
<reference evidence="2" key="1">
    <citation type="submission" date="2022-10" db="EMBL/GenBank/DDBJ databases">
        <title>Culturing micro-colonial fungi from biological soil crusts in the Mojave desert and describing Neophaeococcomyces mojavensis, and introducing the new genera and species Taxawa tesnikishii.</title>
        <authorList>
            <person name="Kurbessoian T."/>
            <person name="Stajich J.E."/>
        </authorList>
    </citation>
    <scope>NUCLEOTIDE SEQUENCE</scope>
    <source>
        <strain evidence="2">TK_41</strain>
    </source>
</reference>
<evidence type="ECO:0000313" key="3">
    <source>
        <dbReference type="Proteomes" id="UP001172673"/>
    </source>
</evidence>
<dbReference type="EMBL" id="JAPDRK010000009">
    <property type="protein sequence ID" value="KAJ9608608.1"/>
    <property type="molecule type" value="Genomic_DNA"/>
</dbReference>
<feature type="compositionally biased region" description="Low complexity" evidence="1">
    <location>
        <begin position="169"/>
        <end position="184"/>
    </location>
</feature>
<evidence type="ECO:0000256" key="1">
    <source>
        <dbReference type="SAM" id="MobiDB-lite"/>
    </source>
</evidence>